<dbReference type="EMBL" id="JBHSQJ010000051">
    <property type="protein sequence ID" value="MFC5908223.1"/>
    <property type="molecule type" value="Genomic_DNA"/>
</dbReference>
<keyword evidence="1" id="KW-1133">Transmembrane helix</keyword>
<organism evidence="2 3">
    <name type="scientific">Streptacidiphilus monticola</name>
    <dbReference type="NCBI Taxonomy" id="2161674"/>
    <lineage>
        <taxon>Bacteria</taxon>
        <taxon>Bacillati</taxon>
        <taxon>Actinomycetota</taxon>
        <taxon>Actinomycetes</taxon>
        <taxon>Kitasatosporales</taxon>
        <taxon>Streptomycetaceae</taxon>
        <taxon>Streptacidiphilus</taxon>
    </lineage>
</organism>
<dbReference type="RefSeq" id="WP_380583223.1">
    <property type="nucleotide sequence ID" value="NZ_JBHSQJ010000051.1"/>
</dbReference>
<feature type="transmembrane region" description="Helical" evidence="1">
    <location>
        <begin position="78"/>
        <end position="102"/>
    </location>
</feature>
<keyword evidence="1" id="KW-0812">Transmembrane</keyword>
<keyword evidence="1" id="KW-0472">Membrane</keyword>
<reference evidence="3" key="1">
    <citation type="journal article" date="2019" name="Int. J. Syst. Evol. Microbiol.">
        <title>The Global Catalogue of Microorganisms (GCM) 10K type strain sequencing project: providing services to taxonomists for standard genome sequencing and annotation.</title>
        <authorList>
            <consortium name="The Broad Institute Genomics Platform"/>
            <consortium name="The Broad Institute Genome Sequencing Center for Infectious Disease"/>
            <person name="Wu L."/>
            <person name="Ma J."/>
        </authorList>
    </citation>
    <scope>NUCLEOTIDE SEQUENCE [LARGE SCALE GENOMIC DNA]</scope>
    <source>
        <strain evidence="3">JCM 4816</strain>
    </source>
</reference>
<feature type="transmembrane region" description="Helical" evidence="1">
    <location>
        <begin position="47"/>
        <end position="72"/>
    </location>
</feature>
<dbReference type="Proteomes" id="UP001596174">
    <property type="component" value="Unassembled WGS sequence"/>
</dbReference>
<comment type="caution">
    <text evidence="2">The sequence shown here is derived from an EMBL/GenBank/DDBJ whole genome shotgun (WGS) entry which is preliminary data.</text>
</comment>
<name>A0ABW1G1R8_9ACTN</name>
<evidence type="ECO:0000313" key="2">
    <source>
        <dbReference type="EMBL" id="MFC5908223.1"/>
    </source>
</evidence>
<gene>
    <name evidence="2" type="ORF">ACFP3V_13495</name>
</gene>
<sequence length="146" mass="14820">MPEPTSERTVGQLFAAATADLSALVHDEIALAKQEIRKDVIKGATGGGAFGVAAVIGLASIPMFSFAAAYGIHSSGLGLVWCFLIVGGAFVVLAAIAALLAVRAFKKITPPDRTIASTKATVDVLKNAKPHPAVPSADGSAPALTR</sequence>
<dbReference type="InterPro" id="IPR009937">
    <property type="entry name" value="Phage_holin_3_6"/>
</dbReference>
<proteinExistence type="predicted"/>
<protein>
    <submittedName>
        <fullName evidence="2">Phage holin family protein</fullName>
    </submittedName>
</protein>
<dbReference type="Pfam" id="PF07332">
    <property type="entry name" value="Phage_holin_3_6"/>
    <property type="match status" value="1"/>
</dbReference>
<keyword evidence="3" id="KW-1185">Reference proteome</keyword>
<accession>A0ABW1G1R8</accession>
<evidence type="ECO:0000256" key="1">
    <source>
        <dbReference type="SAM" id="Phobius"/>
    </source>
</evidence>
<evidence type="ECO:0000313" key="3">
    <source>
        <dbReference type="Proteomes" id="UP001596174"/>
    </source>
</evidence>